<keyword evidence="3" id="KW-1185">Reference proteome</keyword>
<keyword evidence="1" id="KW-0812">Transmembrane</keyword>
<feature type="transmembrane region" description="Helical" evidence="1">
    <location>
        <begin position="31"/>
        <end position="51"/>
    </location>
</feature>
<evidence type="ECO:0000313" key="3">
    <source>
        <dbReference type="Proteomes" id="UP000276282"/>
    </source>
</evidence>
<evidence type="ECO:0000256" key="1">
    <source>
        <dbReference type="SAM" id="Phobius"/>
    </source>
</evidence>
<reference evidence="2 3" key="1">
    <citation type="submission" date="2018-10" db="EMBL/GenBank/DDBJ databases">
        <title>Genomic Encyclopedia of Archaeal and Bacterial Type Strains, Phase II (KMG-II): from individual species to whole genera.</title>
        <authorList>
            <person name="Goeker M."/>
        </authorList>
    </citation>
    <scope>NUCLEOTIDE SEQUENCE [LARGE SCALE GENOMIC DNA]</scope>
    <source>
        <strain evidence="2 3">DSM 19839</strain>
    </source>
</reference>
<organism evidence="2 3">
    <name type="scientific">Gillisia mitskevichiae</name>
    <dbReference type="NCBI Taxonomy" id="270921"/>
    <lineage>
        <taxon>Bacteria</taxon>
        <taxon>Pseudomonadati</taxon>
        <taxon>Bacteroidota</taxon>
        <taxon>Flavobacteriia</taxon>
        <taxon>Flavobacteriales</taxon>
        <taxon>Flavobacteriaceae</taxon>
        <taxon>Gillisia</taxon>
    </lineage>
</organism>
<sequence length="60" mass="7181">MRKSATFISFMAMVHLGFIDIIFLLMPFPTINYFILVSYNIAWFLIVFLIWNHSYNQSRS</sequence>
<comment type="caution">
    <text evidence="2">The sequence shown here is derived from an EMBL/GenBank/DDBJ whole genome shotgun (WGS) entry which is preliminary data.</text>
</comment>
<keyword evidence="1" id="KW-0472">Membrane</keyword>
<protein>
    <submittedName>
        <fullName evidence="2">Uncharacterized protein</fullName>
    </submittedName>
</protein>
<evidence type="ECO:0000313" key="2">
    <source>
        <dbReference type="EMBL" id="RKS53942.1"/>
    </source>
</evidence>
<gene>
    <name evidence="2" type="ORF">BC962_2209</name>
</gene>
<feature type="transmembrane region" description="Helical" evidence="1">
    <location>
        <begin position="7"/>
        <end position="25"/>
    </location>
</feature>
<dbReference type="AlphaFoldDB" id="A0A495PWK2"/>
<accession>A0A495PWK2</accession>
<proteinExistence type="predicted"/>
<dbReference type="EMBL" id="RBLG01000002">
    <property type="protein sequence ID" value="RKS53942.1"/>
    <property type="molecule type" value="Genomic_DNA"/>
</dbReference>
<dbReference type="Proteomes" id="UP000276282">
    <property type="component" value="Unassembled WGS sequence"/>
</dbReference>
<keyword evidence="1" id="KW-1133">Transmembrane helix</keyword>
<name>A0A495PWK2_9FLAO</name>